<evidence type="ECO:0000256" key="1">
    <source>
        <dbReference type="SAM" id="MobiDB-lite"/>
    </source>
</evidence>
<accession>A0AAD5MDH8</accession>
<feature type="region of interest" description="Disordered" evidence="1">
    <location>
        <begin position="1"/>
        <end position="29"/>
    </location>
</feature>
<protein>
    <submittedName>
        <fullName evidence="2">Uncharacterized protein</fullName>
    </submittedName>
</protein>
<organism evidence="2 3">
    <name type="scientific">Parelaphostrongylus tenuis</name>
    <name type="common">Meningeal worm</name>
    <dbReference type="NCBI Taxonomy" id="148309"/>
    <lineage>
        <taxon>Eukaryota</taxon>
        <taxon>Metazoa</taxon>
        <taxon>Ecdysozoa</taxon>
        <taxon>Nematoda</taxon>
        <taxon>Chromadorea</taxon>
        <taxon>Rhabditida</taxon>
        <taxon>Rhabditina</taxon>
        <taxon>Rhabditomorpha</taxon>
        <taxon>Strongyloidea</taxon>
        <taxon>Metastrongylidae</taxon>
        <taxon>Parelaphostrongylus</taxon>
    </lineage>
</organism>
<evidence type="ECO:0000313" key="3">
    <source>
        <dbReference type="Proteomes" id="UP001196413"/>
    </source>
</evidence>
<gene>
    <name evidence="2" type="ORF">KIN20_013390</name>
</gene>
<dbReference type="EMBL" id="JAHQIW010002617">
    <property type="protein sequence ID" value="KAJ1355835.1"/>
    <property type="molecule type" value="Genomic_DNA"/>
</dbReference>
<comment type="caution">
    <text evidence="2">The sequence shown here is derived from an EMBL/GenBank/DDBJ whole genome shotgun (WGS) entry which is preliminary data.</text>
</comment>
<proteinExistence type="predicted"/>
<keyword evidence="3" id="KW-1185">Reference proteome</keyword>
<evidence type="ECO:0000313" key="2">
    <source>
        <dbReference type="EMBL" id="KAJ1355835.1"/>
    </source>
</evidence>
<sequence>MLINQRPENHGGARPPRRVSQPTRPRHPKKKLFIANVEAKGLPVFTDNICVFRAMD</sequence>
<dbReference type="AlphaFoldDB" id="A0AAD5MDH8"/>
<reference evidence="2" key="1">
    <citation type="submission" date="2021-06" db="EMBL/GenBank/DDBJ databases">
        <title>Parelaphostrongylus tenuis whole genome reference sequence.</title>
        <authorList>
            <person name="Garwood T.J."/>
            <person name="Larsen P.A."/>
            <person name="Fountain-Jones N.M."/>
            <person name="Garbe J.R."/>
            <person name="Macchietto M.G."/>
            <person name="Kania S.A."/>
            <person name="Gerhold R.W."/>
            <person name="Richards J.E."/>
            <person name="Wolf T.M."/>
        </authorList>
    </citation>
    <scope>NUCLEOTIDE SEQUENCE</scope>
    <source>
        <strain evidence="2">MNPRO001-30</strain>
        <tissue evidence="2">Meninges</tissue>
    </source>
</reference>
<dbReference type="Proteomes" id="UP001196413">
    <property type="component" value="Unassembled WGS sequence"/>
</dbReference>
<name>A0AAD5MDH8_PARTN</name>